<dbReference type="Gene3D" id="3.60.60.10">
    <property type="entry name" value="Penicillin V Acylase, Chain A"/>
    <property type="match status" value="1"/>
</dbReference>
<evidence type="ECO:0000313" key="2">
    <source>
        <dbReference type="EMBL" id="CAG2193152.1"/>
    </source>
</evidence>
<evidence type="ECO:0000313" key="3">
    <source>
        <dbReference type="Proteomes" id="UP000683360"/>
    </source>
</evidence>
<dbReference type="PANTHER" id="PTHR12994">
    <property type="entry name" value="SECERNIN"/>
    <property type="match status" value="1"/>
</dbReference>
<dbReference type="PANTHER" id="PTHR12994:SF17">
    <property type="entry name" value="LD30995P"/>
    <property type="match status" value="1"/>
</dbReference>
<dbReference type="GO" id="GO:0006508">
    <property type="term" value="P:proteolysis"/>
    <property type="evidence" value="ECO:0007669"/>
    <property type="project" value="InterPro"/>
</dbReference>
<protein>
    <submittedName>
        <fullName evidence="2">SCRN</fullName>
    </submittedName>
</protein>
<gene>
    <name evidence="2" type="ORF">MEDL_8313</name>
</gene>
<dbReference type="InterPro" id="IPR005322">
    <property type="entry name" value="Peptidase_C69"/>
</dbReference>
<proteinExistence type="inferred from homology"/>
<dbReference type="GO" id="GO:0070004">
    <property type="term" value="F:cysteine-type exopeptidase activity"/>
    <property type="evidence" value="ECO:0007669"/>
    <property type="project" value="InterPro"/>
</dbReference>
<dbReference type="EMBL" id="CAJPWZ010000459">
    <property type="protein sequence ID" value="CAG2193152.1"/>
    <property type="molecule type" value="Genomic_DNA"/>
</dbReference>
<evidence type="ECO:0000256" key="1">
    <source>
        <dbReference type="ARBA" id="ARBA00005705"/>
    </source>
</evidence>
<comment type="similarity">
    <text evidence="1">Belongs to the peptidase C69 family. Secernin subfamily.</text>
</comment>
<dbReference type="Proteomes" id="UP000683360">
    <property type="component" value="Unassembled WGS sequence"/>
</dbReference>
<dbReference type="OrthoDB" id="5175656at2759"/>
<organism evidence="2 3">
    <name type="scientific">Mytilus edulis</name>
    <name type="common">Blue mussel</name>
    <dbReference type="NCBI Taxonomy" id="6550"/>
    <lineage>
        <taxon>Eukaryota</taxon>
        <taxon>Metazoa</taxon>
        <taxon>Spiralia</taxon>
        <taxon>Lophotrochozoa</taxon>
        <taxon>Mollusca</taxon>
        <taxon>Bivalvia</taxon>
        <taxon>Autobranchia</taxon>
        <taxon>Pteriomorphia</taxon>
        <taxon>Mytilida</taxon>
        <taxon>Mytiloidea</taxon>
        <taxon>Mytilidae</taxon>
        <taxon>Mytilinae</taxon>
        <taxon>Mytilus</taxon>
    </lineage>
</organism>
<reference evidence="2" key="1">
    <citation type="submission" date="2021-03" db="EMBL/GenBank/DDBJ databases">
        <authorList>
            <person name="Bekaert M."/>
        </authorList>
    </citation>
    <scope>NUCLEOTIDE SEQUENCE</scope>
</reference>
<name>A0A8S3Q8Z4_MYTED</name>
<comment type="caution">
    <text evidence="2">The sequence shown here is derived from an EMBL/GenBank/DDBJ whole genome shotgun (WGS) entry which is preliminary data.</text>
</comment>
<keyword evidence="3" id="KW-1185">Reference proteome</keyword>
<sequence length="387" mass="44035">MIYYFLFLKIFDYTQIVSQNKREIMMEMYSYTGKLEIVLLDGLQYQACMLGFDVATIFYRIAEHITRINSSDDCLCIVIFNEILVIEFKLKMAKPQSCDTFVALPPSTADGCIIFGKNSDRPDEEVQEVEYYPSKEHQPGSKVMCTYIEIDQVPKTNDVILSKPAWMWGAEMGANQHGVCIGNEAVWTKLNSDDDLTERLLGMDIVRKWLCQFGCIFGMRDMAKILRDEKNEICRLGGGGLSLSTGSQISVIPTGASPSPPLHWFTATPNPNVSIYKPFIFCPDVDLGDLTVSPKFGADDPLIMQPRFSKTVDRRHALYKGHENFVKLLNTENSMGLMISQNLKELEDKCVEDMMEILQNFDENSCKKVSQIFKHMCNIELNFYKIG</sequence>
<dbReference type="AlphaFoldDB" id="A0A8S3Q8Z4"/>
<dbReference type="GO" id="GO:0016805">
    <property type="term" value="F:dipeptidase activity"/>
    <property type="evidence" value="ECO:0007669"/>
    <property type="project" value="InterPro"/>
</dbReference>
<accession>A0A8S3Q8Z4</accession>